<evidence type="ECO:0000313" key="2">
    <source>
        <dbReference type="Proteomes" id="UP000507962"/>
    </source>
</evidence>
<evidence type="ECO:0000313" key="1">
    <source>
        <dbReference type="EMBL" id="VFQ45223.1"/>
    </source>
</evidence>
<sequence>MLEVTAAATQQIAEYFKGREVMPIRVFLNSGG</sequence>
<dbReference type="EMBL" id="CAADHO010000005">
    <property type="protein sequence ID" value="VFQ45223.1"/>
    <property type="molecule type" value="Genomic_DNA"/>
</dbReference>
<dbReference type="Proteomes" id="UP000507962">
    <property type="component" value="Unassembled WGS sequence"/>
</dbReference>
<dbReference type="AlphaFoldDB" id="A0A4U8YV22"/>
<organism evidence="1 2">
    <name type="scientific">Desulfoluna butyratoxydans</name>
    <dbReference type="NCBI Taxonomy" id="231438"/>
    <lineage>
        <taxon>Bacteria</taxon>
        <taxon>Pseudomonadati</taxon>
        <taxon>Thermodesulfobacteriota</taxon>
        <taxon>Desulfobacteria</taxon>
        <taxon>Desulfobacterales</taxon>
        <taxon>Desulfolunaceae</taxon>
        <taxon>Desulfoluna</taxon>
    </lineage>
</organism>
<name>A0A4U8YV22_9BACT</name>
<protein>
    <submittedName>
        <fullName evidence="1">Uncharacterized protein</fullName>
    </submittedName>
</protein>
<accession>A0A4U8YV22</accession>
<proteinExistence type="predicted"/>
<gene>
    <name evidence="1" type="ORF">MSL71_28800</name>
</gene>
<reference evidence="1 2" key="1">
    <citation type="submission" date="2019-03" db="EMBL/GenBank/DDBJ databases">
        <authorList>
            <person name="Nijsse B."/>
        </authorList>
    </citation>
    <scope>NUCLEOTIDE SEQUENCE [LARGE SCALE GENOMIC DNA]</scope>
    <source>
        <strain evidence="1">Desulfoluna butyratoxydans MSL71</strain>
    </source>
</reference>
<keyword evidence="2" id="KW-1185">Reference proteome</keyword>